<sequence>MVYSGTRSYSTYI</sequence>
<accession>A0A3M7M4B8</accession>
<reference evidence="1 2" key="1">
    <citation type="journal article" date="2014" name="PLoS ONE">
        <title>De novo Genome Assembly of the Fungal Plant Pathogen Pyrenophora semeniperda.</title>
        <authorList>
            <person name="Soliai M.M."/>
            <person name="Meyer S.E."/>
            <person name="Udall J.A."/>
            <person name="Elzinga D.E."/>
            <person name="Hermansen R.A."/>
            <person name="Bodily P.M."/>
            <person name="Hart A.A."/>
            <person name="Coleman C.E."/>
        </authorList>
    </citation>
    <scope>NUCLEOTIDE SEQUENCE [LARGE SCALE GENOMIC DNA]</scope>
    <source>
        <strain evidence="1 2">CCB06</strain>
        <tissue evidence="1">Mycelium</tissue>
    </source>
</reference>
<name>A0A3M7M4B8_9PLEO</name>
<keyword evidence="2" id="KW-1185">Reference proteome</keyword>
<dbReference type="Proteomes" id="UP000265663">
    <property type="component" value="Unassembled WGS sequence"/>
</dbReference>
<organism evidence="1 2">
    <name type="scientific">Pyrenophora seminiperda CCB06</name>
    <dbReference type="NCBI Taxonomy" id="1302712"/>
    <lineage>
        <taxon>Eukaryota</taxon>
        <taxon>Fungi</taxon>
        <taxon>Dikarya</taxon>
        <taxon>Ascomycota</taxon>
        <taxon>Pezizomycotina</taxon>
        <taxon>Dothideomycetes</taxon>
        <taxon>Pleosporomycetidae</taxon>
        <taxon>Pleosporales</taxon>
        <taxon>Pleosporineae</taxon>
        <taxon>Pleosporaceae</taxon>
        <taxon>Pyrenophora</taxon>
    </lineage>
</organism>
<evidence type="ECO:0000313" key="2">
    <source>
        <dbReference type="Proteomes" id="UP000265663"/>
    </source>
</evidence>
<dbReference type="EMBL" id="KE747818">
    <property type="protein sequence ID" value="RMZ69308.1"/>
    <property type="molecule type" value="Genomic_DNA"/>
</dbReference>
<proteinExistence type="predicted"/>
<protein>
    <submittedName>
        <fullName evidence="1">Uncharacterized protein</fullName>
    </submittedName>
</protein>
<gene>
    <name evidence="1" type="ORF">GMOD_00006072</name>
</gene>
<evidence type="ECO:0000313" key="1">
    <source>
        <dbReference type="EMBL" id="RMZ69308.1"/>
    </source>
</evidence>